<dbReference type="InterPro" id="IPR013783">
    <property type="entry name" value="Ig-like_fold"/>
</dbReference>
<gene>
    <name evidence="1" type="ORF">M136_3019</name>
</gene>
<dbReference type="InterPro" id="IPR036116">
    <property type="entry name" value="FN3_sf"/>
</dbReference>
<dbReference type="Gene3D" id="2.60.40.10">
    <property type="entry name" value="Immunoglobulins"/>
    <property type="match status" value="1"/>
</dbReference>
<accession>A0A015X810</accession>
<organism evidence="1 2">
    <name type="scientific">Bacteroides fragilis str. S36L11</name>
    <dbReference type="NCBI Taxonomy" id="1339327"/>
    <lineage>
        <taxon>Bacteria</taxon>
        <taxon>Pseudomonadati</taxon>
        <taxon>Bacteroidota</taxon>
        <taxon>Bacteroidia</taxon>
        <taxon>Bacteroidales</taxon>
        <taxon>Bacteroidaceae</taxon>
        <taxon>Bacteroides</taxon>
    </lineage>
</organism>
<dbReference type="InterPro" id="IPR003961">
    <property type="entry name" value="FN3_dom"/>
</dbReference>
<dbReference type="AlphaFoldDB" id="A0A015X810"/>
<evidence type="ECO:0000313" key="1">
    <source>
        <dbReference type="EMBL" id="EXZ27828.1"/>
    </source>
</evidence>
<reference evidence="1 2" key="1">
    <citation type="submission" date="2014-02" db="EMBL/GenBank/DDBJ databases">
        <authorList>
            <person name="Sears C."/>
            <person name="Carroll K."/>
            <person name="Sack B.R."/>
            <person name="Qadri F."/>
            <person name="Myers L.L."/>
            <person name="Chung G.-T."/>
            <person name="Escheverria P."/>
            <person name="Fraser C.M."/>
            <person name="Sadzewicz L."/>
            <person name="Shefchek K.A."/>
            <person name="Tallon L."/>
            <person name="Das S.P."/>
            <person name="Daugherty S."/>
            <person name="Mongodin E.F."/>
        </authorList>
    </citation>
    <scope>NUCLEOTIDE SEQUENCE [LARGE SCALE GENOMIC DNA]</scope>
    <source>
        <strain evidence="1 2">S36L11</strain>
    </source>
</reference>
<dbReference type="Proteomes" id="UP000022082">
    <property type="component" value="Unassembled WGS sequence"/>
</dbReference>
<dbReference type="PATRIC" id="fig|1339327.3.peg.3579"/>
<dbReference type="EMBL" id="JGDJ01000241">
    <property type="protein sequence ID" value="EXZ27828.1"/>
    <property type="molecule type" value="Genomic_DNA"/>
</dbReference>
<name>A0A015X810_BACFG</name>
<dbReference type="RefSeq" id="WP_230584077.1">
    <property type="nucleotide sequence ID" value="NZ_JGDJ01000241.1"/>
</dbReference>
<dbReference type="SUPFAM" id="SSF49265">
    <property type="entry name" value="Fibronectin type III"/>
    <property type="match status" value="1"/>
</dbReference>
<sequence length="155" mass="17785">MARETRNYDYSFLEVEVTDLLPNTHYYIRPYVTTEEGTGYGPVVEFTTEPGTEPIIDYFTMYIDTDRSVNLYATFYIDNYQITHYGYSYGIYSPETGTVTDEQKIEVPLEDNHGQQLSKVITGLRPGILYAFRVYAENGVGVTYSGYQTVKIPVE</sequence>
<evidence type="ECO:0000313" key="2">
    <source>
        <dbReference type="Proteomes" id="UP000022082"/>
    </source>
</evidence>
<dbReference type="CDD" id="cd00063">
    <property type="entry name" value="FN3"/>
    <property type="match status" value="1"/>
</dbReference>
<comment type="caution">
    <text evidence="1">The sequence shown here is derived from an EMBL/GenBank/DDBJ whole genome shotgun (WGS) entry which is preliminary data.</text>
</comment>
<proteinExistence type="predicted"/>
<protein>
    <submittedName>
        <fullName evidence="1">Fibronectin type III domain protein</fullName>
    </submittedName>
</protein>